<dbReference type="RefSeq" id="XP_009024467.1">
    <property type="nucleotide sequence ID" value="XM_009026219.1"/>
</dbReference>
<reference evidence="5 7" key="2">
    <citation type="journal article" date="2013" name="Nature">
        <title>Insights into bilaterian evolution from three spiralian genomes.</title>
        <authorList>
            <person name="Simakov O."/>
            <person name="Marletaz F."/>
            <person name="Cho S.J."/>
            <person name="Edsinger-Gonzales E."/>
            <person name="Havlak P."/>
            <person name="Hellsten U."/>
            <person name="Kuo D.H."/>
            <person name="Larsson T."/>
            <person name="Lv J."/>
            <person name="Arendt D."/>
            <person name="Savage R."/>
            <person name="Osoegawa K."/>
            <person name="de Jong P."/>
            <person name="Grimwood J."/>
            <person name="Chapman J.A."/>
            <person name="Shapiro H."/>
            <person name="Aerts A."/>
            <person name="Otillar R.P."/>
            <person name="Terry A.Y."/>
            <person name="Boore J.L."/>
            <person name="Grigoriev I.V."/>
            <person name="Lindberg D.R."/>
            <person name="Seaver E.C."/>
            <person name="Weisblat D.A."/>
            <person name="Putnam N.H."/>
            <person name="Rokhsar D.S."/>
        </authorList>
    </citation>
    <scope>NUCLEOTIDE SEQUENCE</scope>
</reference>
<protein>
    <submittedName>
        <fullName evidence="5 6">Uncharacterized protein</fullName>
    </submittedName>
</protein>
<dbReference type="eggNOG" id="KOG3919">
    <property type="taxonomic scope" value="Eukaryota"/>
</dbReference>
<dbReference type="KEGG" id="hro:HELRODRAFT_85523"/>
<evidence type="ECO:0000313" key="6">
    <source>
        <dbReference type="EnsemblMetazoa" id="HelroP85523"/>
    </source>
</evidence>
<dbReference type="GeneID" id="20216482"/>
<evidence type="ECO:0000313" key="5">
    <source>
        <dbReference type="EMBL" id="ESN97428.1"/>
    </source>
</evidence>
<keyword evidence="2" id="KW-0597">Phosphoprotein</keyword>
<dbReference type="FunCoup" id="T1G5Y5">
    <property type="interactions" value="457"/>
</dbReference>
<evidence type="ECO:0000256" key="2">
    <source>
        <dbReference type="ARBA" id="ARBA00022553"/>
    </source>
</evidence>
<accession>T1G5Y5</accession>
<reference evidence="6" key="3">
    <citation type="submission" date="2015-06" db="UniProtKB">
        <authorList>
            <consortium name="EnsemblMetazoa"/>
        </authorList>
    </citation>
    <scope>IDENTIFICATION</scope>
</reference>
<dbReference type="EnsemblMetazoa" id="HelroT85523">
    <property type="protein sequence ID" value="HelroP85523"/>
    <property type="gene ID" value="HelroG85523"/>
</dbReference>
<evidence type="ECO:0000256" key="3">
    <source>
        <dbReference type="ARBA" id="ARBA00023054"/>
    </source>
</evidence>
<dbReference type="HOGENOM" id="CLU_041596_1_0_1"/>
<dbReference type="EMBL" id="KB097379">
    <property type="protein sequence ID" value="ESN97428.1"/>
    <property type="molecule type" value="Genomic_DNA"/>
</dbReference>
<dbReference type="PANTHER" id="PTHR12394">
    <property type="entry name" value="ZYGIN"/>
    <property type="match status" value="1"/>
</dbReference>
<feature type="compositionally biased region" description="Basic residues" evidence="4">
    <location>
        <begin position="57"/>
        <end position="66"/>
    </location>
</feature>
<keyword evidence="3" id="KW-0175">Coiled coil</keyword>
<dbReference type="OMA" id="ECADYHA"/>
<dbReference type="AlphaFoldDB" id="T1G5Y5"/>
<dbReference type="InParanoid" id="T1G5Y5"/>
<sequence length="133" mass="15144">MSVLQLCELYDDLEALCREYSEALVSELALRDELEYDKELRNQFITLFLSIQRKKRAHSARKKQNRKGGSGTQELSTAEKVYLTTTIPYNNTHSPPSSELLATYVKILKAMDNESPNLPMLLTEYILKGCLVG</sequence>
<gene>
    <name evidence="6" type="primary">20216482</name>
    <name evidence="5" type="ORF">HELRODRAFT_85523</name>
</gene>
<feature type="region of interest" description="Disordered" evidence="4">
    <location>
        <begin position="57"/>
        <end position="76"/>
    </location>
</feature>
<evidence type="ECO:0000256" key="4">
    <source>
        <dbReference type="SAM" id="MobiDB-lite"/>
    </source>
</evidence>
<dbReference type="OrthoDB" id="7959977at2759"/>
<evidence type="ECO:0000313" key="7">
    <source>
        <dbReference type="Proteomes" id="UP000015101"/>
    </source>
</evidence>
<comment type="similarity">
    <text evidence="1">Belongs to the zygin family.</text>
</comment>
<dbReference type="CTD" id="20216482"/>
<dbReference type="PANTHER" id="PTHR12394:SF12">
    <property type="entry name" value="LD08195P"/>
    <property type="match status" value="1"/>
</dbReference>
<proteinExistence type="inferred from homology"/>
<evidence type="ECO:0000256" key="1">
    <source>
        <dbReference type="ARBA" id="ARBA00006788"/>
    </source>
</evidence>
<dbReference type="InterPro" id="IPR011680">
    <property type="entry name" value="FEZ"/>
</dbReference>
<reference evidence="7" key="1">
    <citation type="submission" date="2012-12" db="EMBL/GenBank/DDBJ databases">
        <authorList>
            <person name="Hellsten U."/>
            <person name="Grimwood J."/>
            <person name="Chapman J.A."/>
            <person name="Shapiro H."/>
            <person name="Aerts A."/>
            <person name="Otillar R.P."/>
            <person name="Terry A.Y."/>
            <person name="Boore J.L."/>
            <person name="Simakov O."/>
            <person name="Marletaz F."/>
            <person name="Cho S.-J."/>
            <person name="Edsinger-Gonzales E."/>
            <person name="Havlak P."/>
            <person name="Kuo D.-H."/>
            <person name="Larsson T."/>
            <person name="Lv J."/>
            <person name="Arendt D."/>
            <person name="Savage R."/>
            <person name="Osoegawa K."/>
            <person name="de Jong P."/>
            <person name="Lindberg D.R."/>
            <person name="Seaver E.C."/>
            <person name="Weisblat D.A."/>
            <person name="Putnam N.H."/>
            <person name="Grigoriev I.V."/>
            <person name="Rokhsar D.S."/>
        </authorList>
    </citation>
    <scope>NUCLEOTIDE SEQUENCE</scope>
</reference>
<dbReference type="Pfam" id="PF07763">
    <property type="entry name" value="FEZ"/>
    <property type="match status" value="1"/>
</dbReference>
<keyword evidence="7" id="KW-1185">Reference proteome</keyword>
<dbReference type="EMBL" id="AMQM01006328">
    <property type="status" value="NOT_ANNOTATED_CDS"/>
    <property type="molecule type" value="Genomic_DNA"/>
</dbReference>
<name>T1G5Y5_HELRO</name>
<organism evidence="6 7">
    <name type="scientific">Helobdella robusta</name>
    <name type="common">Californian leech</name>
    <dbReference type="NCBI Taxonomy" id="6412"/>
    <lineage>
        <taxon>Eukaryota</taxon>
        <taxon>Metazoa</taxon>
        <taxon>Spiralia</taxon>
        <taxon>Lophotrochozoa</taxon>
        <taxon>Annelida</taxon>
        <taxon>Clitellata</taxon>
        <taxon>Hirudinea</taxon>
        <taxon>Rhynchobdellida</taxon>
        <taxon>Glossiphoniidae</taxon>
        <taxon>Helobdella</taxon>
    </lineage>
</organism>
<dbReference type="Proteomes" id="UP000015101">
    <property type="component" value="Unassembled WGS sequence"/>
</dbReference>